<dbReference type="Proteomes" id="UP000001593">
    <property type="component" value="Unassembled WGS sequence"/>
</dbReference>
<name>A7SWC0_NEMVE</name>
<dbReference type="Gene3D" id="1.10.287.70">
    <property type="match status" value="1"/>
</dbReference>
<dbReference type="KEGG" id="nve:5502966"/>
<dbReference type="InterPro" id="IPR028325">
    <property type="entry name" value="VG_K_chnl"/>
</dbReference>
<keyword evidence="11" id="KW-1185">Reference proteome</keyword>
<feature type="transmembrane region" description="Helical" evidence="8">
    <location>
        <begin position="208"/>
        <end position="228"/>
    </location>
</feature>
<keyword evidence="3 8" id="KW-0812">Transmembrane</keyword>
<protein>
    <recommendedName>
        <fullName evidence="9">Potassium channel domain-containing protein</fullName>
    </recommendedName>
</protein>
<reference evidence="10 11" key="1">
    <citation type="journal article" date="2007" name="Science">
        <title>Sea anemone genome reveals ancestral eumetazoan gene repertoire and genomic organization.</title>
        <authorList>
            <person name="Putnam N.H."/>
            <person name="Srivastava M."/>
            <person name="Hellsten U."/>
            <person name="Dirks B."/>
            <person name="Chapman J."/>
            <person name="Salamov A."/>
            <person name="Terry A."/>
            <person name="Shapiro H."/>
            <person name="Lindquist E."/>
            <person name="Kapitonov V.V."/>
            <person name="Jurka J."/>
            <person name="Genikhovich G."/>
            <person name="Grigoriev I.V."/>
            <person name="Lucas S.M."/>
            <person name="Steele R.E."/>
            <person name="Finnerty J.R."/>
            <person name="Technau U."/>
            <person name="Martindale M.Q."/>
            <person name="Rokhsar D.S."/>
        </authorList>
    </citation>
    <scope>NUCLEOTIDE SEQUENCE [LARGE SCALE GENOMIC DNA]</scope>
    <source>
        <strain evidence="11">CH2 X CH6</strain>
    </source>
</reference>
<evidence type="ECO:0000256" key="8">
    <source>
        <dbReference type="SAM" id="Phobius"/>
    </source>
</evidence>
<dbReference type="PhylomeDB" id="A7SWC0"/>
<dbReference type="InParanoid" id="A7SWC0"/>
<dbReference type="HOGENOM" id="CLU_1013016_0_0_1"/>
<feature type="domain" description="Potassium channel" evidence="9">
    <location>
        <begin position="151"/>
        <end position="232"/>
    </location>
</feature>
<dbReference type="EMBL" id="DS469857">
    <property type="protein sequence ID" value="EDO31984.1"/>
    <property type="molecule type" value="Genomic_DNA"/>
</dbReference>
<evidence type="ECO:0000313" key="11">
    <source>
        <dbReference type="Proteomes" id="UP000001593"/>
    </source>
</evidence>
<dbReference type="GO" id="GO:0008076">
    <property type="term" value="C:voltage-gated potassium channel complex"/>
    <property type="evidence" value="ECO:0000318"/>
    <property type="project" value="GO_Central"/>
</dbReference>
<dbReference type="Pfam" id="PF07885">
    <property type="entry name" value="Ion_trans_2"/>
    <property type="match status" value="1"/>
</dbReference>
<organism evidence="10 11">
    <name type="scientific">Nematostella vectensis</name>
    <name type="common">Starlet sea anemone</name>
    <dbReference type="NCBI Taxonomy" id="45351"/>
    <lineage>
        <taxon>Eukaryota</taxon>
        <taxon>Metazoa</taxon>
        <taxon>Cnidaria</taxon>
        <taxon>Anthozoa</taxon>
        <taxon>Hexacorallia</taxon>
        <taxon>Actiniaria</taxon>
        <taxon>Edwardsiidae</taxon>
        <taxon>Nematostella</taxon>
    </lineage>
</organism>
<dbReference type="GO" id="GO:0071805">
    <property type="term" value="P:potassium ion transmembrane transport"/>
    <property type="evidence" value="ECO:0000318"/>
    <property type="project" value="GO_Central"/>
</dbReference>
<evidence type="ECO:0000259" key="9">
    <source>
        <dbReference type="Pfam" id="PF07885"/>
    </source>
</evidence>
<keyword evidence="2" id="KW-0813">Transport</keyword>
<evidence type="ECO:0000313" key="10">
    <source>
        <dbReference type="EMBL" id="EDO31984.1"/>
    </source>
</evidence>
<dbReference type="AlphaFoldDB" id="A7SWC0"/>
<dbReference type="GO" id="GO:0001508">
    <property type="term" value="P:action potential"/>
    <property type="evidence" value="ECO:0000318"/>
    <property type="project" value="GO_Central"/>
</dbReference>
<dbReference type="PANTHER" id="PTHR11537:SF252">
    <property type="entry name" value="POTASSIUM VOLTAGE-GATED CHANNEL PROTEIN SHAW"/>
    <property type="match status" value="1"/>
</dbReference>
<keyword evidence="6 8" id="KW-0472">Membrane</keyword>
<sequence>MVLQASAVGKPARTNGELQCPKSKTVTLHWLPYGRDIYMNKTSGNATGKLAEFLEYALKFCCPTLKFNYSPMKVESSKDIELSIRNDKSVELSLYFPVFANKYQKEKYQRPFIGIFDSPGPIIFVNEKSPKNGAVFTAMTKSWQIPALCVLLAAISGVILWFLDHKNNKKEFPQEFHRGSCVGLWWAFVTMTTVGYGDIAPKSFQGRLFAVLWMIIGTIALTLFNAQLTALITSNEIPTELVLIGRTIIIPRGGKPFMEQELNLGAEYQGIVQKY</sequence>
<evidence type="ECO:0000256" key="2">
    <source>
        <dbReference type="ARBA" id="ARBA00022448"/>
    </source>
</evidence>
<evidence type="ECO:0000256" key="4">
    <source>
        <dbReference type="ARBA" id="ARBA00022989"/>
    </source>
</evidence>
<dbReference type="GO" id="GO:0016020">
    <property type="term" value="C:membrane"/>
    <property type="evidence" value="ECO:0000318"/>
    <property type="project" value="GO_Central"/>
</dbReference>
<evidence type="ECO:0000256" key="1">
    <source>
        <dbReference type="ARBA" id="ARBA00004141"/>
    </source>
</evidence>
<dbReference type="SUPFAM" id="SSF81324">
    <property type="entry name" value="Voltage-gated potassium channels"/>
    <property type="match status" value="1"/>
</dbReference>
<gene>
    <name evidence="10" type="ORF">NEMVEDRAFT_v1g218492</name>
</gene>
<dbReference type="FunFam" id="1.10.287.70:FF:000350">
    <property type="entry name" value="Predicted protein"/>
    <property type="match status" value="1"/>
</dbReference>
<proteinExistence type="predicted"/>
<feature type="transmembrane region" description="Helical" evidence="8">
    <location>
        <begin position="183"/>
        <end position="201"/>
    </location>
</feature>
<keyword evidence="5" id="KW-0406">Ion transport</keyword>
<dbReference type="PANTHER" id="PTHR11537">
    <property type="entry name" value="VOLTAGE-GATED POTASSIUM CHANNEL"/>
    <property type="match status" value="1"/>
</dbReference>
<comment type="subcellular location">
    <subcellularLocation>
        <location evidence="1">Membrane</location>
        <topology evidence="1">Multi-pass membrane protein</topology>
    </subcellularLocation>
</comment>
<dbReference type="STRING" id="45351.A7SWC0"/>
<evidence type="ECO:0000256" key="3">
    <source>
        <dbReference type="ARBA" id="ARBA00022692"/>
    </source>
</evidence>
<evidence type="ECO:0000256" key="7">
    <source>
        <dbReference type="ARBA" id="ARBA00023303"/>
    </source>
</evidence>
<accession>A7SWC0</accession>
<evidence type="ECO:0000256" key="6">
    <source>
        <dbReference type="ARBA" id="ARBA00023136"/>
    </source>
</evidence>
<dbReference type="GO" id="GO:0015276">
    <property type="term" value="F:ligand-gated monoatomic ion channel activity"/>
    <property type="evidence" value="ECO:0007669"/>
    <property type="project" value="InterPro"/>
</dbReference>
<evidence type="ECO:0000256" key="5">
    <source>
        <dbReference type="ARBA" id="ARBA00023065"/>
    </source>
</evidence>
<feature type="transmembrane region" description="Helical" evidence="8">
    <location>
        <begin position="145"/>
        <end position="163"/>
    </location>
</feature>
<dbReference type="InterPro" id="IPR013099">
    <property type="entry name" value="K_chnl_dom"/>
</dbReference>
<keyword evidence="7" id="KW-0407">Ion channel</keyword>
<dbReference type="GO" id="GO:0005251">
    <property type="term" value="F:delayed rectifier potassium channel activity"/>
    <property type="evidence" value="ECO:0000318"/>
    <property type="project" value="GO_Central"/>
</dbReference>
<dbReference type="OMA" id="PFIGIFD"/>
<dbReference type="eggNOG" id="ENOG502SFV4">
    <property type="taxonomic scope" value="Eukaryota"/>
</dbReference>
<keyword evidence="4 8" id="KW-1133">Transmembrane helix</keyword>